<dbReference type="EMBL" id="CP054836">
    <property type="protein sequence ID" value="QKV19311.1"/>
    <property type="molecule type" value="Genomic_DNA"/>
</dbReference>
<organism evidence="1 2">
    <name type="scientific">Oricola thermophila</name>
    <dbReference type="NCBI Taxonomy" id="2742145"/>
    <lineage>
        <taxon>Bacteria</taxon>
        <taxon>Pseudomonadati</taxon>
        <taxon>Pseudomonadota</taxon>
        <taxon>Alphaproteobacteria</taxon>
        <taxon>Hyphomicrobiales</taxon>
        <taxon>Ahrensiaceae</taxon>
        <taxon>Oricola</taxon>
    </lineage>
</organism>
<dbReference type="KEGG" id="orm:HTY61_13010"/>
<protein>
    <recommendedName>
        <fullName evidence="3">Thermonuclease family protein</fullName>
    </recommendedName>
</protein>
<evidence type="ECO:0000313" key="1">
    <source>
        <dbReference type="EMBL" id="QKV19311.1"/>
    </source>
</evidence>
<name>A0A6N1VEC1_9HYPH</name>
<keyword evidence="2" id="KW-1185">Reference proteome</keyword>
<dbReference type="RefSeq" id="WP_175277203.1">
    <property type="nucleotide sequence ID" value="NZ_CP054836.1"/>
</dbReference>
<sequence length="169" mass="18193">MKRRTALAITGAVLAATVLAGGAVAGDRDYVLLSHPEAIDGRSFIDGSGAKYRLHAVIAPRVDQECKGVGGEPYACGEQSRDALARMIDGILTCDLVGRDDGEWQSVRCFDFAGRDIASRLIALGWALPDRSVGTLDYVMDELEAEAGRLGLWQNGFVDPSRWRAGVRL</sequence>
<gene>
    <name evidence="1" type="ORF">HTY61_13010</name>
</gene>
<proteinExistence type="predicted"/>
<dbReference type="Proteomes" id="UP000509367">
    <property type="component" value="Chromosome"/>
</dbReference>
<evidence type="ECO:0008006" key="3">
    <source>
        <dbReference type="Google" id="ProtNLM"/>
    </source>
</evidence>
<accession>A0A6N1VEC1</accession>
<dbReference type="InterPro" id="IPR035437">
    <property type="entry name" value="SNase_OB-fold_sf"/>
</dbReference>
<dbReference type="Gene3D" id="2.40.50.90">
    <property type="match status" value="1"/>
</dbReference>
<evidence type="ECO:0000313" key="2">
    <source>
        <dbReference type="Proteomes" id="UP000509367"/>
    </source>
</evidence>
<reference evidence="1 2" key="1">
    <citation type="submission" date="2020-06" db="EMBL/GenBank/DDBJ databases">
        <title>Oricola thermophila sp. nov. isolated from a tidal sediments.</title>
        <authorList>
            <person name="Kwon K.K."/>
            <person name="Yang S.-H."/>
            <person name="Park M.-J."/>
        </authorList>
    </citation>
    <scope>NUCLEOTIDE SEQUENCE [LARGE SCALE GENOMIC DNA]</scope>
    <source>
        <strain evidence="1 2">MEBiC13590</strain>
    </source>
</reference>
<dbReference type="AlphaFoldDB" id="A0A6N1VEC1"/>
<dbReference type="SUPFAM" id="SSF50199">
    <property type="entry name" value="Staphylococcal nuclease"/>
    <property type="match status" value="1"/>
</dbReference>